<dbReference type="STRING" id="574566.I0Z449"/>
<evidence type="ECO:0000256" key="2">
    <source>
        <dbReference type="ARBA" id="ARBA00009334"/>
    </source>
</evidence>
<dbReference type="SMART" id="SM00490">
    <property type="entry name" value="HELICc"/>
    <property type="match status" value="1"/>
</dbReference>
<keyword evidence="8 12" id="KW-0347">Helicase</keyword>
<evidence type="ECO:0000256" key="12">
    <source>
        <dbReference type="RuleBase" id="RU000492"/>
    </source>
</evidence>
<dbReference type="Proteomes" id="UP000007264">
    <property type="component" value="Unassembled WGS sequence"/>
</dbReference>
<dbReference type="PROSITE" id="PS51192">
    <property type="entry name" value="HELICASE_ATP_BIND_1"/>
    <property type="match status" value="1"/>
</dbReference>
<dbReference type="SUPFAM" id="SSF52540">
    <property type="entry name" value="P-loop containing nucleoside triphosphate hydrolases"/>
    <property type="match status" value="1"/>
</dbReference>
<reference evidence="16 17" key="1">
    <citation type="journal article" date="2012" name="Genome Biol.">
        <title>The genome of the polar eukaryotic microalga coccomyxa subellipsoidea reveals traits of cold adaptation.</title>
        <authorList>
            <person name="Blanc G."/>
            <person name="Agarkova I."/>
            <person name="Grimwood J."/>
            <person name="Kuo A."/>
            <person name="Brueggeman A."/>
            <person name="Dunigan D."/>
            <person name="Gurnon J."/>
            <person name="Ladunga I."/>
            <person name="Lindquist E."/>
            <person name="Lucas S."/>
            <person name="Pangilinan J."/>
            <person name="Proschold T."/>
            <person name="Salamov A."/>
            <person name="Schmutz J."/>
            <person name="Weeks D."/>
            <person name="Yamada T."/>
            <person name="Claverie J.M."/>
            <person name="Grigoriev I."/>
            <person name="Van Etten J."/>
            <person name="Lomsadze A."/>
            <person name="Borodovsky M."/>
        </authorList>
    </citation>
    <scope>NUCLEOTIDE SEQUENCE [LARGE SCALE GENOMIC DNA]</scope>
    <source>
        <strain evidence="16 17">C-169</strain>
    </source>
</reference>
<dbReference type="GeneID" id="17043420"/>
<keyword evidence="5" id="KW-0698">rRNA processing</keyword>
<evidence type="ECO:0000256" key="11">
    <source>
        <dbReference type="ARBA" id="ARBA00037449"/>
    </source>
</evidence>
<dbReference type="PROSITE" id="PS00039">
    <property type="entry name" value="DEAD_ATP_HELICASE"/>
    <property type="match status" value="1"/>
</dbReference>
<evidence type="ECO:0000256" key="8">
    <source>
        <dbReference type="ARBA" id="ARBA00022806"/>
    </source>
</evidence>
<dbReference type="PROSITE" id="PS51194">
    <property type="entry name" value="HELICASE_CTER"/>
    <property type="match status" value="1"/>
</dbReference>
<keyword evidence="17" id="KW-1185">Reference proteome</keyword>
<gene>
    <name evidence="16" type="ORF">COCSUDRAFT_35789</name>
</gene>
<dbReference type="KEGG" id="csl:COCSUDRAFT_35789"/>
<dbReference type="CDD" id="cd00268">
    <property type="entry name" value="DEADc"/>
    <property type="match status" value="1"/>
</dbReference>
<feature type="region of interest" description="Disordered" evidence="13">
    <location>
        <begin position="1"/>
        <end position="117"/>
    </location>
</feature>
<dbReference type="RefSeq" id="XP_005649962.1">
    <property type="nucleotide sequence ID" value="XM_005649905.1"/>
</dbReference>
<dbReference type="Gene3D" id="3.40.50.300">
    <property type="entry name" value="P-loop containing nucleotide triphosphate hydrolases"/>
    <property type="match status" value="2"/>
</dbReference>
<dbReference type="InterPro" id="IPR044742">
    <property type="entry name" value="DEAD/DEAH_RhlB"/>
</dbReference>
<evidence type="ECO:0000313" key="17">
    <source>
        <dbReference type="Proteomes" id="UP000007264"/>
    </source>
</evidence>
<keyword evidence="10" id="KW-0539">Nucleus</keyword>
<keyword evidence="4" id="KW-0690">Ribosome biogenesis</keyword>
<dbReference type="SMART" id="SM00487">
    <property type="entry name" value="DEXDc"/>
    <property type="match status" value="1"/>
</dbReference>
<evidence type="ECO:0000256" key="3">
    <source>
        <dbReference type="ARBA" id="ARBA00012552"/>
    </source>
</evidence>
<sequence length="589" mass="63980">MIDPMIKAEKKKKKKSRPAAEEAPKLNGNMTEDIIALKQEKKKAKNIKEQGSQPPEAVAEVPLSSLDKKKKKKKRKAADAEGQAAEAKPAEEAPAIDDVPVEKSKKKKIREQQSSEPVLAAVGDRELARTGKPIRKALYTEHAAVAALAPAEVDAWRAERDTVVTGSDLRPVMAFDQAGFSADLLRSTRTFAQPSPIQAQCWPIIQSGSDLVGIAATGSGKTLAFGLPGLKHILAQKAAGVSTGKGPSMLVLAPTRELAQQIAAVLEEAGQSAGLRTLCAYGGVPKPPQTAALRQGVDVVVATPGRLEDLINDGACRLSGVTYLVLDEADRMLDLGFEPHIRAIAGATRADRQTLMFSATWPPAIQKLASEFQASIARVTIGSQDLSASHSVRQIVEVIDPAARDRRLEELLRKYHSSRKNRVLVFVLYKKEAARVEAQLSKRGWNVRAIHGDINQRQRSEAVEQFKSGKVPLLIATDVAARGLDIPDVEAVINYSFPLTTEDYVHRIGRTGRAGKSGLSHTFFSGASDKPRAGELINVLKEANQEVPEELLKFGTTVKRKDHKLFGAHYKDVDFTKKATKMSFDSDDE</sequence>
<protein>
    <recommendedName>
        <fullName evidence="3">RNA helicase</fullName>
        <ecNumber evidence="3">3.6.4.13</ecNumber>
    </recommendedName>
</protein>
<evidence type="ECO:0000256" key="10">
    <source>
        <dbReference type="ARBA" id="ARBA00023242"/>
    </source>
</evidence>
<comment type="subcellular location">
    <subcellularLocation>
        <location evidence="1">Nucleus</location>
        <location evidence="1">Nucleolus</location>
    </subcellularLocation>
</comment>
<dbReference type="InterPro" id="IPR000629">
    <property type="entry name" value="RNA-helicase_DEAD-box_CS"/>
</dbReference>
<dbReference type="GO" id="GO:0016787">
    <property type="term" value="F:hydrolase activity"/>
    <property type="evidence" value="ECO:0007669"/>
    <property type="project" value="UniProtKB-KW"/>
</dbReference>
<dbReference type="eggNOG" id="KOG0331">
    <property type="taxonomic scope" value="Eukaryota"/>
</dbReference>
<dbReference type="PANTHER" id="PTHR47958">
    <property type="entry name" value="ATP-DEPENDENT RNA HELICASE DBP3"/>
    <property type="match status" value="1"/>
</dbReference>
<dbReference type="EC" id="3.6.4.13" evidence="3"/>
<dbReference type="InterPro" id="IPR014001">
    <property type="entry name" value="Helicase_ATP-bd"/>
</dbReference>
<dbReference type="Pfam" id="PF00270">
    <property type="entry name" value="DEAD"/>
    <property type="match status" value="1"/>
</dbReference>
<organism evidence="16 17">
    <name type="scientific">Coccomyxa subellipsoidea (strain C-169)</name>
    <name type="common">Green microalga</name>
    <dbReference type="NCBI Taxonomy" id="574566"/>
    <lineage>
        <taxon>Eukaryota</taxon>
        <taxon>Viridiplantae</taxon>
        <taxon>Chlorophyta</taxon>
        <taxon>core chlorophytes</taxon>
        <taxon>Trebouxiophyceae</taxon>
        <taxon>Trebouxiophyceae incertae sedis</taxon>
        <taxon>Coccomyxaceae</taxon>
        <taxon>Coccomyxa</taxon>
        <taxon>Coccomyxa subellipsoidea</taxon>
    </lineage>
</organism>
<evidence type="ECO:0000259" key="15">
    <source>
        <dbReference type="PROSITE" id="PS51194"/>
    </source>
</evidence>
<evidence type="ECO:0000256" key="1">
    <source>
        <dbReference type="ARBA" id="ARBA00004604"/>
    </source>
</evidence>
<evidence type="ECO:0000313" key="16">
    <source>
        <dbReference type="EMBL" id="EIE25418.1"/>
    </source>
</evidence>
<name>I0Z449_COCSC</name>
<dbReference type="OrthoDB" id="196131at2759"/>
<dbReference type="GO" id="GO:0005524">
    <property type="term" value="F:ATP binding"/>
    <property type="evidence" value="ECO:0007669"/>
    <property type="project" value="UniProtKB-KW"/>
</dbReference>
<evidence type="ECO:0000256" key="5">
    <source>
        <dbReference type="ARBA" id="ARBA00022552"/>
    </source>
</evidence>
<feature type="domain" description="Helicase ATP-binding" evidence="14">
    <location>
        <begin position="202"/>
        <end position="379"/>
    </location>
</feature>
<feature type="domain" description="Helicase C-terminal" evidence="15">
    <location>
        <begin position="407"/>
        <end position="555"/>
    </location>
</feature>
<comment type="similarity">
    <text evidence="2">Belongs to the DEAD box helicase family. DDX5/DBP2 subfamily.</text>
</comment>
<dbReference type="InterPro" id="IPR027417">
    <property type="entry name" value="P-loop_NTPase"/>
</dbReference>
<evidence type="ECO:0000256" key="4">
    <source>
        <dbReference type="ARBA" id="ARBA00022517"/>
    </source>
</evidence>
<evidence type="ECO:0000256" key="6">
    <source>
        <dbReference type="ARBA" id="ARBA00022741"/>
    </source>
</evidence>
<accession>I0Z449</accession>
<dbReference type="FunFam" id="3.40.50.300:FF:000008">
    <property type="entry name" value="ATP-dependent RNA helicase RhlB"/>
    <property type="match status" value="1"/>
</dbReference>
<dbReference type="GO" id="GO:0003724">
    <property type="term" value="F:RNA helicase activity"/>
    <property type="evidence" value="ECO:0007669"/>
    <property type="project" value="UniProtKB-EC"/>
</dbReference>
<evidence type="ECO:0000256" key="9">
    <source>
        <dbReference type="ARBA" id="ARBA00022840"/>
    </source>
</evidence>
<comment type="function">
    <text evidence="11">ATP-dependent RNA helicase required for 60S ribosomal subunit synthesis. Involved in efficient pre-rRNA processing, predominantly at site A3, which is necessary for the normal formation of 25S and 5.8S rRNAs.</text>
</comment>
<dbReference type="AlphaFoldDB" id="I0Z449"/>
<dbReference type="InterPro" id="IPR011545">
    <property type="entry name" value="DEAD/DEAH_box_helicase_dom"/>
</dbReference>
<keyword evidence="9 12" id="KW-0067">ATP-binding</keyword>
<keyword evidence="6 12" id="KW-0547">Nucleotide-binding</keyword>
<evidence type="ECO:0000256" key="13">
    <source>
        <dbReference type="SAM" id="MobiDB-lite"/>
    </source>
</evidence>
<dbReference type="EMBL" id="AGSI01000004">
    <property type="protein sequence ID" value="EIE25418.1"/>
    <property type="molecule type" value="Genomic_DNA"/>
</dbReference>
<keyword evidence="7 12" id="KW-0378">Hydrolase</keyword>
<evidence type="ECO:0000256" key="7">
    <source>
        <dbReference type="ARBA" id="ARBA00022801"/>
    </source>
</evidence>
<dbReference type="InterPro" id="IPR001650">
    <property type="entry name" value="Helicase_C-like"/>
</dbReference>
<comment type="caution">
    <text evidence="16">The sequence shown here is derived from an EMBL/GenBank/DDBJ whole genome shotgun (WGS) entry which is preliminary data.</text>
</comment>
<proteinExistence type="inferred from homology"/>
<evidence type="ECO:0000259" key="14">
    <source>
        <dbReference type="PROSITE" id="PS51192"/>
    </source>
</evidence>
<dbReference type="GO" id="GO:0003676">
    <property type="term" value="F:nucleic acid binding"/>
    <property type="evidence" value="ECO:0007669"/>
    <property type="project" value="InterPro"/>
</dbReference>
<dbReference type="CDD" id="cd18787">
    <property type="entry name" value="SF2_C_DEAD"/>
    <property type="match status" value="1"/>
</dbReference>
<dbReference type="Pfam" id="PF00271">
    <property type="entry name" value="Helicase_C"/>
    <property type="match status" value="1"/>
</dbReference>